<gene>
    <name evidence="2" type="ORF">GCM10022223_27820</name>
</gene>
<feature type="compositionally biased region" description="Basic and acidic residues" evidence="1">
    <location>
        <begin position="73"/>
        <end position="82"/>
    </location>
</feature>
<name>A0ABP6ZIW0_9ACTN</name>
<evidence type="ECO:0000313" key="3">
    <source>
        <dbReference type="Proteomes" id="UP001501074"/>
    </source>
</evidence>
<sequence>MSTMSSMTIVPVANQHLTASSYAPVLQHNSRTDLRALVKSDGTADTARQLAGAVQTRVGVEAATSVLATSTENRTRQYEERSATSNVTARRSTSSAGAGSTGGAAGTLEPDTGAAPEQARPDLPQLGAVIDLYL</sequence>
<feature type="region of interest" description="Disordered" evidence="1">
    <location>
        <begin position="70"/>
        <end position="126"/>
    </location>
</feature>
<evidence type="ECO:0000313" key="2">
    <source>
        <dbReference type="EMBL" id="GAA3610126.1"/>
    </source>
</evidence>
<comment type="caution">
    <text evidence="2">The sequence shown here is derived from an EMBL/GenBank/DDBJ whole genome shotgun (WGS) entry which is preliminary data.</text>
</comment>
<organism evidence="2 3">
    <name type="scientific">Kineosporia mesophila</name>
    <dbReference type="NCBI Taxonomy" id="566012"/>
    <lineage>
        <taxon>Bacteria</taxon>
        <taxon>Bacillati</taxon>
        <taxon>Actinomycetota</taxon>
        <taxon>Actinomycetes</taxon>
        <taxon>Kineosporiales</taxon>
        <taxon>Kineosporiaceae</taxon>
        <taxon>Kineosporia</taxon>
    </lineage>
</organism>
<dbReference type="EMBL" id="BAAAZO010000003">
    <property type="protein sequence ID" value="GAA3610126.1"/>
    <property type="molecule type" value="Genomic_DNA"/>
</dbReference>
<evidence type="ECO:0000256" key="1">
    <source>
        <dbReference type="SAM" id="MobiDB-lite"/>
    </source>
</evidence>
<dbReference type="Proteomes" id="UP001501074">
    <property type="component" value="Unassembled WGS sequence"/>
</dbReference>
<accession>A0ABP6ZIW0</accession>
<protein>
    <submittedName>
        <fullName evidence="2">Uncharacterized protein</fullName>
    </submittedName>
</protein>
<keyword evidence="3" id="KW-1185">Reference proteome</keyword>
<feature type="compositionally biased region" description="Low complexity" evidence="1">
    <location>
        <begin position="88"/>
        <end position="98"/>
    </location>
</feature>
<dbReference type="RefSeq" id="WP_231487291.1">
    <property type="nucleotide sequence ID" value="NZ_BAAAZO010000003.1"/>
</dbReference>
<proteinExistence type="predicted"/>
<reference evidence="3" key="1">
    <citation type="journal article" date="2019" name="Int. J. Syst. Evol. Microbiol.">
        <title>The Global Catalogue of Microorganisms (GCM) 10K type strain sequencing project: providing services to taxonomists for standard genome sequencing and annotation.</title>
        <authorList>
            <consortium name="The Broad Institute Genomics Platform"/>
            <consortium name="The Broad Institute Genome Sequencing Center for Infectious Disease"/>
            <person name="Wu L."/>
            <person name="Ma J."/>
        </authorList>
    </citation>
    <scope>NUCLEOTIDE SEQUENCE [LARGE SCALE GENOMIC DNA]</scope>
    <source>
        <strain evidence="3">JCM 16902</strain>
    </source>
</reference>